<dbReference type="EMBL" id="FNYS01000007">
    <property type="protein sequence ID" value="SEI93871.1"/>
    <property type="molecule type" value="Genomic_DNA"/>
</dbReference>
<sequence>MNKTMIATALMICALANSPIVTAQNSKTTNLINSISQDKVAKGLKEALDKGITEQVNLLAKPDGFLKNELVKIVMPEEFQKVDKALRRLGMGSLADQGTVLINRAAENAVKEATPIFVDAIKNMTFSDAKDILIGGKSAATDYLKKSTTKSLYEKFSPVINTSLSNVGADVIWEKMSSTYNSLPLVSPVTTDLTDYITTQTMDGVFKAIAVEEKNIRENITGSRDTKLLKDVFAIQDNLTNSTKNNTSNNSKKKQIKNK</sequence>
<proteinExistence type="predicted"/>
<accession>A0A1H6UNN6</accession>
<feature type="signal peptide" evidence="1">
    <location>
        <begin position="1"/>
        <end position="23"/>
    </location>
</feature>
<evidence type="ECO:0000256" key="1">
    <source>
        <dbReference type="SAM" id="SignalP"/>
    </source>
</evidence>
<keyword evidence="1" id="KW-0732">Signal</keyword>
<evidence type="ECO:0000313" key="2">
    <source>
        <dbReference type="EMBL" id="SEI93871.1"/>
    </source>
</evidence>
<gene>
    <name evidence="2" type="ORF">SAMN04488018_10785</name>
</gene>
<dbReference type="InterPro" id="IPR025245">
    <property type="entry name" value="DUF4197"/>
</dbReference>
<dbReference type="Pfam" id="PF13852">
    <property type="entry name" value="DUF4197"/>
    <property type="match status" value="1"/>
</dbReference>
<name>A0A1H6UNN6_9FLAO</name>
<dbReference type="Proteomes" id="UP000183077">
    <property type="component" value="Unassembled WGS sequence"/>
</dbReference>
<organism evidence="2 3">
    <name type="scientific">Myroides marinus</name>
    <dbReference type="NCBI Taxonomy" id="703342"/>
    <lineage>
        <taxon>Bacteria</taxon>
        <taxon>Pseudomonadati</taxon>
        <taxon>Bacteroidota</taxon>
        <taxon>Flavobacteriia</taxon>
        <taxon>Flavobacteriales</taxon>
        <taxon>Flavobacteriaceae</taxon>
        <taxon>Myroides</taxon>
    </lineage>
</organism>
<protein>
    <recommendedName>
        <fullName evidence="4">DUF4197 domain-containing protein</fullName>
    </recommendedName>
</protein>
<evidence type="ECO:0000313" key="3">
    <source>
        <dbReference type="Proteomes" id="UP000183077"/>
    </source>
</evidence>
<dbReference type="AlphaFoldDB" id="A0A1H6UNN6"/>
<dbReference type="GeneID" id="82257070"/>
<feature type="chain" id="PRO_5010367719" description="DUF4197 domain-containing protein" evidence="1">
    <location>
        <begin position="24"/>
        <end position="259"/>
    </location>
</feature>
<dbReference type="RefSeq" id="WP_074745957.1">
    <property type="nucleotide sequence ID" value="NZ_FNYS01000007.1"/>
</dbReference>
<evidence type="ECO:0008006" key="4">
    <source>
        <dbReference type="Google" id="ProtNLM"/>
    </source>
</evidence>
<reference evidence="2 3" key="1">
    <citation type="submission" date="2016-10" db="EMBL/GenBank/DDBJ databases">
        <authorList>
            <person name="de Groot N.N."/>
        </authorList>
    </citation>
    <scope>NUCLEOTIDE SEQUENCE [LARGE SCALE GENOMIC DNA]</scope>
    <source>
        <strain evidence="2 3">DSM 23048</strain>
    </source>
</reference>